<keyword evidence="2" id="KW-1185">Reference proteome</keyword>
<organism evidence="1 2">
    <name type="scientific">Tropilaelaps mercedesae</name>
    <dbReference type="NCBI Taxonomy" id="418985"/>
    <lineage>
        <taxon>Eukaryota</taxon>
        <taxon>Metazoa</taxon>
        <taxon>Ecdysozoa</taxon>
        <taxon>Arthropoda</taxon>
        <taxon>Chelicerata</taxon>
        <taxon>Arachnida</taxon>
        <taxon>Acari</taxon>
        <taxon>Parasitiformes</taxon>
        <taxon>Mesostigmata</taxon>
        <taxon>Gamasina</taxon>
        <taxon>Dermanyssoidea</taxon>
        <taxon>Laelapidae</taxon>
        <taxon>Tropilaelaps</taxon>
    </lineage>
</organism>
<gene>
    <name evidence="1" type="ORF">BIW11_04028</name>
</gene>
<proteinExistence type="predicted"/>
<name>A0A1V9XC69_9ACAR</name>
<accession>A0A1V9XC69</accession>
<dbReference type="AlphaFoldDB" id="A0A1V9XC69"/>
<evidence type="ECO:0000313" key="2">
    <source>
        <dbReference type="Proteomes" id="UP000192247"/>
    </source>
</evidence>
<protein>
    <submittedName>
        <fullName evidence="1">Uncharacterized protein</fullName>
    </submittedName>
</protein>
<dbReference type="InParanoid" id="A0A1V9XC69"/>
<dbReference type="EMBL" id="MNPL01015293">
    <property type="protein sequence ID" value="OQR71145.1"/>
    <property type="molecule type" value="Genomic_DNA"/>
</dbReference>
<dbReference type="Proteomes" id="UP000192247">
    <property type="component" value="Unassembled WGS sequence"/>
</dbReference>
<evidence type="ECO:0000313" key="1">
    <source>
        <dbReference type="EMBL" id="OQR71145.1"/>
    </source>
</evidence>
<reference evidence="1 2" key="1">
    <citation type="journal article" date="2017" name="Gigascience">
        <title>Draft genome of the honey bee ectoparasitic mite, Tropilaelaps mercedesae, is shaped by the parasitic life history.</title>
        <authorList>
            <person name="Dong X."/>
            <person name="Armstrong S.D."/>
            <person name="Xia D."/>
            <person name="Makepeace B.L."/>
            <person name="Darby A.C."/>
            <person name="Kadowaki T."/>
        </authorList>
    </citation>
    <scope>NUCLEOTIDE SEQUENCE [LARGE SCALE GENOMIC DNA]</scope>
    <source>
        <strain evidence="1">Wuxi-XJTLU</strain>
    </source>
</reference>
<sequence>MAVESDAEWLQHTSSAVPRGQRRLYADDRVAEIHVRSTTLDKLFANDSGQCANTMDDAEFVRSMN</sequence>
<comment type="caution">
    <text evidence="1">The sequence shown here is derived from an EMBL/GenBank/DDBJ whole genome shotgun (WGS) entry which is preliminary data.</text>
</comment>